<dbReference type="Proteomes" id="UP000011976">
    <property type="component" value="Unassembled WGS sequence"/>
</dbReference>
<feature type="compositionally biased region" description="Basic and acidic residues" evidence="7">
    <location>
        <begin position="380"/>
        <end position="400"/>
    </location>
</feature>
<name>M9ME80_PSEA3</name>
<dbReference type="GO" id="GO:0071008">
    <property type="term" value="C:U2-type post-mRNA release spliceosomal complex"/>
    <property type="evidence" value="ECO:0007669"/>
    <property type="project" value="TreeGrafter"/>
</dbReference>
<protein>
    <submittedName>
        <fullName evidence="9">Tuftelin-interacting protein TIP39</fullName>
    </submittedName>
</protein>
<keyword evidence="6" id="KW-0539">Nucleus</keyword>
<dbReference type="Pfam" id="PF07842">
    <property type="entry name" value="GCFC"/>
    <property type="match status" value="1"/>
</dbReference>
<dbReference type="PROSITE" id="PS50174">
    <property type="entry name" value="G_PATCH"/>
    <property type="match status" value="1"/>
</dbReference>
<dbReference type="PANTHER" id="PTHR23329">
    <property type="entry name" value="TUFTELIN-INTERACTING PROTEIN 11-RELATED"/>
    <property type="match status" value="1"/>
</dbReference>
<feature type="compositionally biased region" description="Polar residues" evidence="7">
    <location>
        <begin position="253"/>
        <end position="278"/>
    </location>
</feature>
<evidence type="ECO:0000256" key="5">
    <source>
        <dbReference type="ARBA" id="ARBA00023187"/>
    </source>
</evidence>
<evidence type="ECO:0000313" key="10">
    <source>
        <dbReference type="Proteomes" id="UP000011976"/>
    </source>
</evidence>
<evidence type="ECO:0000256" key="6">
    <source>
        <dbReference type="ARBA" id="ARBA00023242"/>
    </source>
</evidence>
<feature type="compositionally biased region" description="Basic residues" evidence="7">
    <location>
        <begin position="401"/>
        <end position="414"/>
    </location>
</feature>
<evidence type="ECO:0000256" key="1">
    <source>
        <dbReference type="ARBA" id="ARBA00004123"/>
    </source>
</evidence>
<accession>M9ME80</accession>
<dbReference type="EMBL" id="DF196780">
    <property type="protein sequence ID" value="GAC75063.1"/>
    <property type="molecule type" value="Genomic_DNA"/>
</dbReference>
<feature type="compositionally biased region" description="Basic and acidic residues" evidence="7">
    <location>
        <begin position="65"/>
        <end position="90"/>
    </location>
</feature>
<sequence>MARRKKDPFSDDDSSTDDDSFDAADVDGDDLKTASGLGFSARHAHKRPRRTKDEAIYGMFGDGDNNEHDGGAGRTVRARDARGKKIDYRRGQAFVPASASAAANSTQGDEAPSMQEAAASGSGGSDSSDSDLDSEAEVQHDAGDVEAGEVDDFQPASFRSSRGGIGTHGHEQTPRPQRPPPTEQPQKRSGRAGIGARAGIGIGSSSSNRDGDDAVSAPRRTGLTSLSMFVSAGASKPSEPAPPGPPPIPPTILASQSDAAPSTTAREPPNSTAQQSNAVAADDDQEQQMSAAGLPTAFSRPAVAPSSAFQRARKPDSPAVPRTSIKFGGKFDPSAYLASMGWTGGGLGKAGQGIVNPIEVQLRPERAGIAYGGLKGKTQQAKDEARRRGEAVSSDEETRARRGHEKNRHDKQRRKADGEEAETQRAWTKREKKPRKPKVEHRTYEQILAEVGAARAPSTLGKIYDASSGELREVADLASALGSRGAPTAEANELPELQHNLRLICTTNAQTLAALAREGAQIQDSRRWLKRETEQAERKRAADAVKIQSVQQALRIVRELEALHARAAQLDPDATQDTRLAALESFTPVVARLDAHARSMAELALDEALVGAAAPLLRAVWTAWRPLKEPKLTVSVLQAWAGVLRTQESAGDKGKRVMTAWEALIWNVWMPPVRSALNAWKPHHPSAAVELLEAWREVVPRFVYDNLVDQIVLPKLHAALGAWEPKSSWRLDHVVFPWLPVLGTQRLGEVMGEAKRRLRSALKTVDIAAGPDGGLGAWRKLYAQSGGEWDALMLATVVPRLSSHLRGFKVDPADQKMDVLEAVFAWTTVVRRSVLARVVATELFPQWLGVLGAWLVQPDADLDEVAQWYEFWRGYLEPLCTSDPANPIDAGFATALRWINLALDTPPAQRVQLKPPVYSLPSRSAEVKPAAVGVQVAEVATLRDVLAEELAVHDLFLFKTAQVHRTGPASTATVWRVARAFEAAAAAAAKVYIDDDVVFRSDEHGWTPVSIAELVQSLA</sequence>
<feature type="compositionally biased region" description="Acidic residues" evidence="7">
    <location>
        <begin position="10"/>
        <end position="28"/>
    </location>
</feature>
<feature type="compositionally biased region" description="Basic residues" evidence="7">
    <location>
        <begin position="430"/>
        <end position="439"/>
    </location>
</feature>
<feature type="domain" description="G-patch" evidence="8">
    <location>
        <begin position="337"/>
        <end position="374"/>
    </location>
</feature>
<comment type="subcellular location">
    <subcellularLocation>
        <location evidence="1">Nucleus</location>
    </subcellularLocation>
</comment>
<keyword evidence="4" id="KW-0747">Spliceosome</keyword>
<evidence type="ECO:0000256" key="4">
    <source>
        <dbReference type="ARBA" id="ARBA00022728"/>
    </source>
</evidence>
<dbReference type="OrthoDB" id="4822at2759"/>
<dbReference type="InterPro" id="IPR022783">
    <property type="entry name" value="GCFC_dom"/>
</dbReference>
<feature type="region of interest" description="Disordered" evidence="7">
    <location>
        <begin position="1"/>
        <end position="331"/>
    </location>
</feature>
<keyword evidence="3" id="KW-0507">mRNA processing</keyword>
<dbReference type="GO" id="GO:0000390">
    <property type="term" value="P:spliceosomal complex disassembly"/>
    <property type="evidence" value="ECO:0007669"/>
    <property type="project" value="InterPro"/>
</dbReference>
<dbReference type="PANTHER" id="PTHR23329:SF1">
    <property type="entry name" value="TUFTELIN-INTERACTING PROTEIN 11"/>
    <property type="match status" value="1"/>
</dbReference>
<evidence type="ECO:0000256" key="3">
    <source>
        <dbReference type="ARBA" id="ARBA00022664"/>
    </source>
</evidence>
<feature type="compositionally biased region" description="Gly residues" evidence="7">
    <location>
        <begin position="192"/>
        <end position="202"/>
    </location>
</feature>
<evidence type="ECO:0000313" key="9">
    <source>
        <dbReference type="EMBL" id="GAC75063.1"/>
    </source>
</evidence>
<reference evidence="10" key="1">
    <citation type="journal article" date="2013" name="Genome Announc.">
        <title>Genome sequence of the basidiomycetous yeast Pseudozyma antarctica T-34, a producer of the glycolipid biosurfactants mannosylerythritol lipids.</title>
        <authorList>
            <person name="Morita T."/>
            <person name="Koike H."/>
            <person name="Koyama Y."/>
            <person name="Hagiwara H."/>
            <person name="Ito E."/>
            <person name="Fukuoka T."/>
            <person name="Imura T."/>
            <person name="Machida M."/>
            <person name="Kitamoto D."/>
        </authorList>
    </citation>
    <scope>NUCLEOTIDE SEQUENCE [LARGE SCALE GENOMIC DNA]</scope>
    <source>
        <strain evidence="10">T-34</strain>
    </source>
</reference>
<evidence type="ECO:0000256" key="2">
    <source>
        <dbReference type="ARBA" id="ARBA00010900"/>
    </source>
</evidence>
<dbReference type="Pfam" id="PF01585">
    <property type="entry name" value="G-patch"/>
    <property type="match status" value="1"/>
</dbReference>
<evidence type="ECO:0000259" key="8">
    <source>
        <dbReference type="PROSITE" id="PS50174"/>
    </source>
</evidence>
<dbReference type="GO" id="GO:0003676">
    <property type="term" value="F:nucleic acid binding"/>
    <property type="evidence" value="ECO:0007669"/>
    <property type="project" value="InterPro"/>
</dbReference>
<organism evidence="9 10">
    <name type="scientific">Pseudozyma antarctica (strain T-34)</name>
    <name type="common">Yeast</name>
    <name type="synonym">Candida antarctica</name>
    <dbReference type="NCBI Taxonomy" id="1151754"/>
    <lineage>
        <taxon>Eukaryota</taxon>
        <taxon>Fungi</taxon>
        <taxon>Dikarya</taxon>
        <taxon>Basidiomycota</taxon>
        <taxon>Ustilaginomycotina</taxon>
        <taxon>Ustilaginomycetes</taxon>
        <taxon>Ustilaginales</taxon>
        <taxon>Ustilaginaceae</taxon>
        <taxon>Moesziomyces</taxon>
    </lineage>
</organism>
<dbReference type="InterPro" id="IPR000467">
    <property type="entry name" value="G_patch_dom"/>
</dbReference>
<dbReference type="Pfam" id="PF12457">
    <property type="entry name" value="TIP_N"/>
    <property type="match status" value="1"/>
</dbReference>
<dbReference type="InterPro" id="IPR045211">
    <property type="entry name" value="TFP11/STIP/Ntr1"/>
</dbReference>
<dbReference type="STRING" id="1151754.M9ME80"/>
<dbReference type="InterPro" id="IPR022159">
    <property type="entry name" value="STIP/TFIP11_N"/>
</dbReference>
<feature type="compositionally biased region" description="Pro residues" evidence="7">
    <location>
        <begin position="239"/>
        <end position="250"/>
    </location>
</feature>
<evidence type="ECO:0000256" key="7">
    <source>
        <dbReference type="SAM" id="MobiDB-lite"/>
    </source>
</evidence>
<dbReference type="AlphaFoldDB" id="M9ME80"/>
<gene>
    <name evidence="9" type="ORF">PANT_14c00018</name>
</gene>
<comment type="similarity">
    <text evidence="2">Belongs to the TFP11/STIP family.</text>
</comment>
<keyword evidence="5" id="KW-0508">mRNA splicing</keyword>
<dbReference type="SMART" id="SM00443">
    <property type="entry name" value="G_patch"/>
    <property type="match status" value="1"/>
</dbReference>
<proteinExistence type="inferred from homology"/>
<feature type="region of interest" description="Disordered" evidence="7">
    <location>
        <begin position="369"/>
        <end position="441"/>
    </location>
</feature>